<evidence type="ECO:0000313" key="4">
    <source>
        <dbReference type="Proteomes" id="UP000325690"/>
    </source>
</evidence>
<comment type="caution">
    <text evidence="3">The sequence shown here is derived from an EMBL/GenBank/DDBJ whole genome shotgun (WGS) entry which is preliminary data.</text>
</comment>
<reference evidence="3 4" key="1">
    <citation type="submission" date="2012-10" db="EMBL/GenBank/DDBJ databases">
        <title>The draft sequence of the Mycobacterium pheli genome.</title>
        <authorList>
            <person name="Pettersson B.M.F."/>
            <person name="Das S."/>
            <person name="Dasgupta S."/>
            <person name="Bhattacharya A."/>
            <person name="Kirsebom L.A."/>
        </authorList>
    </citation>
    <scope>NUCLEOTIDE SEQUENCE [LARGE SCALE GENOMIC DNA]</scope>
    <source>
        <strain evidence="3 4">CCUG 21000</strain>
    </source>
</reference>
<accession>A0A5N5UMZ5</accession>
<dbReference type="GeneID" id="74303947"/>
<sequence length="221" mass="22739">MNRPPTAQIAVIVALPAEVVDNPAVAVHPLSGGSPLQRAVRGLADGPVVVAADARIVEDVRTHLADSPVTVLAVDAPADRMRCLAAGLDAVTRDRSSHVLVHDVRQPLVPAGVRDRVVAALRDGAAAVLPVLAVTDSVKAVDRDGVVTATVDRSTLRAAQYPRGFATGELARLLAAGEPDEVAAAIRLRVPVTVVEGDGDAFVADLPGDAAYVDAVIACSR</sequence>
<gene>
    <name evidence="3" type="ORF">MPHL21000_25390</name>
</gene>
<dbReference type="EMBL" id="ANBP01000056">
    <property type="protein sequence ID" value="KAB7750965.1"/>
    <property type="molecule type" value="Genomic_DNA"/>
</dbReference>
<dbReference type="InterPro" id="IPR029044">
    <property type="entry name" value="Nucleotide-diphossugar_trans"/>
</dbReference>
<dbReference type="InterPro" id="IPR034683">
    <property type="entry name" value="IspD/TarI"/>
</dbReference>
<dbReference type="AlphaFoldDB" id="A0A5N5UMZ5"/>
<dbReference type="SUPFAM" id="SSF53448">
    <property type="entry name" value="Nucleotide-diphospho-sugar transferases"/>
    <property type="match status" value="1"/>
</dbReference>
<protein>
    <submittedName>
        <fullName evidence="3">4-diphosphocytidyl-2C-methyl-D-erythritol kinase</fullName>
    </submittedName>
</protein>
<evidence type="ECO:0000256" key="1">
    <source>
        <dbReference type="ARBA" id="ARBA00022679"/>
    </source>
</evidence>
<dbReference type="PANTHER" id="PTHR32125:SF4">
    <property type="entry name" value="2-C-METHYL-D-ERYTHRITOL 4-PHOSPHATE CYTIDYLYLTRANSFERASE, CHLOROPLASTIC"/>
    <property type="match status" value="1"/>
</dbReference>
<dbReference type="PANTHER" id="PTHR32125">
    <property type="entry name" value="2-C-METHYL-D-ERYTHRITOL 4-PHOSPHATE CYTIDYLYLTRANSFERASE, CHLOROPLASTIC"/>
    <property type="match status" value="1"/>
</dbReference>
<dbReference type="GO" id="GO:0016301">
    <property type="term" value="F:kinase activity"/>
    <property type="evidence" value="ECO:0007669"/>
    <property type="project" value="UniProtKB-KW"/>
</dbReference>
<dbReference type="RefSeq" id="WP_110766365.1">
    <property type="nucleotide sequence ID" value="NZ_ANBO01000041.1"/>
</dbReference>
<keyword evidence="3" id="KW-0418">Kinase</keyword>
<keyword evidence="1" id="KW-0808">Transferase</keyword>
<evidence type="ECO:0000256" key="2">
    <source>
        <dbReference type="ARBA" id="ARBA00022695"/>
    </source>
</evidence>
<proteinExistence type="predicted"/>
<evidence type="ECO:0000313" key="3">
    <source>
        <dbReference type="EMBL" id="KAB7750965.1"/>
    </source>
</evidence>
<dbReference type="InterPro" id="IPR050088">
    <property type="entry name" value="IspD/TarI_cytidylyltransf_bact"/>
</dbReference>
<dbReference type="Proteomes" id="UP000325690">
    <property type="component" value="Unassembled WGS sequence"/>
</dbReference>
<dbReference type="Gene3D" id="3.90.550.10">
    <property type="entry name" value="Spore Coat Polysaccharide Biosynthesis Protein SpsA, Chain A"/>
    <property type="match status" value="1"/>
</dbReference>
<keyword evidence="2" id="KW-0548">Nucleotidyltransferase</keyword>
<dbReference type="GO" id="GO:0050518">
    <property type="term" value="F:2-C-methyl-D-erythritol 4-phosphate cytidylyltransferase activity"/>
    <property type="evidence" value="ECO:0007669"/>
    <property type="project" value="TreeGrafter"/>
</dbReference>
<dbReference type="Pfam" id="PF01128">
    <property type="entry name" value="IspD"/>
    <property type="match status" value="1"/>
</dbReference>
<organism evidence="3 4">
    <name type="scientific">Mycolicibacterium phlei DSM 43239 = CCUG 21000</name>
    <dbReference type="NCBI Taxonomy" id="1226750"/>
    <lineage>
        <taxon>Bacteria</taxon>
        <taxon>Bacillati</taxon>
        <taxon>Actinomycetota</taxon>
        <taxon>Actinomycetes</taxon>
        <taxon>Mycobacteriales</taxon>
        <taxon>Mycobacteriaceae</taxon>
        <taxon>Mycolicibacterium</taxon>
    </lineage>
</organism>
<name>A0A5N5UMZ5_MYCPH</name>
<keyword evidence="4" id="KW-1185">Reference proteome</keyword>